<dbReference type="SUPFAM" id="SSF52540">
    <property type="entry name" value="P-loop containing nucleoside triphosphate hydrolases"/>
    <property type="match status" value="1"/>
</dbReference>
<evidence type="ECO:0000256" key="7">
    <source>
        <dbReference type="ARBA" id="ARBA00034617"/>
    </source>
</evidence>
<evidence type="ECO:0000256" key="6">
    <source>
        <dbReference type="ARBA" id="ARBA00023235"/>
    </source>
</evidence>
<dbReference type="PROSITE" id="PS51217">
    <property type="entry name" value="UVRD_HELICASE_CTER"/>
    <property type="match status" value="1"/>
</dbReference>
<dbReference type="OrthoDB" id="9806690at2"/>
<evidence type="ECO:0000256" key="8">
    <source>
        <dbReference type="ARBA" id="ARBA00034808"/>
    </source>
</evidence>
<dbReference type="GO" id="GO:0005524">
    <property type="term" value="F:ATP binding"/>
    <property type="evidence" value="ECO:0007669"/>
    <property type="project" value="UniProtKB-UniRule"/>
</dbReference>
<dbReference type="GO" id="GO:0043138">
    <property type="term" value="F:3'-5' DNA helicase activity"/>
    <property type="evidence" value="ECO:0007669"/>
    <property type="project" value="UniProtKB-EC"/>
</dbReference>
<organism evidence="13 14">
    <name type="scientific">Ensifer adhaerens</name>
    <name type="common">Sinorhizobium morelense</name>
    <dbReference type="NCBI Taxonomy" id="106592"/>
    <lineage>
        <taxon>Bacteria</taxon>
        <taxon>Pseudomonadati</taxon>
        <taxon>Pseudomonadota</taxon>
        <taxon>Alphaproteobacteria</taxon>
        <taxon>Hyphomicrobiales</taxon>
        <taxon>Rhizobiaceae</taxon>
        <taxon>Sinorhizobium/Ensifer group</taxon>
        <taxon>Ensifer</taxon>
    </lineage>
</organism>
<protein>
    <recommendedName>
        <fullName evidence="8">DNA 3'-5' helicase</fullName>
        <ecNumber evidence="8">5.6.2.4</ecNumber>
    </recommendedName>
</protein>
<evidence type="ECO:0000256" key="3">
    <source>
        <dbReference type="ARBA" id="ARBA00022801"/>
    </source>
</evidence>
<dbReference type="Proteomes" id="UP000037425">
    <property type="component" value="Unassembled WGS sequence"/>
</dbReference>
<dbReference type="Gene3D" id="3.40.50.300">
    <property type="entry name" value="P-loop containing nucleotide triphosphate hydrolases"/>
    <property type="match status" value="2"/>
</dbReference>
<evidence type="ECO:0000256" key="4">
    <source>
        <dbReference type="ARBA" id="ARBA00022806"/>
    </source>
</evidence>
<dbReference type="Gene3D" id="1.10.10.160">
    <property type="match status" value="1"/>
</dbReference>
<evidence type="ECO:0000313" key="14">
    <source>
        <dbReference type="Proteomes" id="UP000037425"/>
    </source>
</evidence>
<dbReference type="AlphaFoldDB" id="A0A0L8BKP2"/>
<dbReference type="EC" id="5.6.2.4" evidence="8"/>
<keyword evidence="3 10" id="KW-0378">Hydrolase</keyword>
<dbReference type="InterPro" id="IPR013986">
    <property type="entry name" value="DExx_box_DNA_helicase_dom_sf"/>
</dbReference>
<dbReference type="PANTHER" id="PTHR11070">
    <property type="entry name" value="UVRD / RECB / PCRA DNA HELICASE FAMILY MEMBER"/>
    <property type="match status" value="1"/>
</dbReference>
<evidence type="ECO:0000259" key="12">
    <source>
        <dbReference type="PROSITE" id="PS51217"/>
    </source>
</evidence>
<evidence type="ECO:0000259" key="11">
    <source>
        <dbReference type="PROSITE" id="PS51198"/>
    </source>
</evidence>
<dbReference type="CDD" id="cd17932">
    <property type="entry name" value="DEXQc_UvrD"/>
    <property type="match status" value="1"/>
</dbReference>
<accession>A0A0L8BKP2</accession>
<feature type="domain" description="UvrD-like helicase C-terminal" evidence="12">
    <location>
        <begin position="309"/>
        <end position="572"/>
    </location>
</feature>
<evidence type="ECO:0000313" key="13">
    <source>
        <dbReference type="EMBL" id="KOF15165.1"/>
    </source>
</evidence>
<comment type="catalytic activity">
    <reaction evidence="7">
        <text>Couples ATP hydrolysis with the unwinding of duplex DNA by translocating in the 3'-5' direction.</text>
        <dbReference type="EC" id="5.6.2.4"/>
    </reaction>
</comment>
<keyword evidence="4 10" id="KW-0347">Helicase</keyword>
<dbReference type="InterPro" id="IPR000212">
    <property type="entry name" value="DNA_helicase_UvrD/REP"/>
</dbReference>
<name>A0A0L8BKP2_ENSAD</name>
<dbReference type="Pfam" id="PF00580">
    <property type="entry name" value="UvrD-helicase"/>
    <property type="match status" value="1"/>
</dbReference>
<dbReference type="EMBL" id="LGAP01000021">
    <property type="protein sequence ID" value="KOF15165.1"/>
    <property type="molecule type" value="Genomic_DNA"/>
</dbReference>
<keyword evidence="2 10" id="KW-0547">Nucleotide-binding</keyword>
<dbReference type="RefSeq" id="WP_053251344.1">
    <property type="nucleotide sequence ID" value="NZ_LGAP01000021.1"/>
</dbReference>
<reference evidence="14" key="1">
    <citation type="submission" date="2015-07" db="EMBL/GenBank/DDBJ databases">
        <title>Whole genome sequence of an Ensifer adhaerens strain isolated from a cave pool in the Wind Cave National Park.</title>
        <authorList>
            <person name="Eng W.W.H."/>
            <person name="Gan H.M."/>
            <person name="Barton H.A."/>
            <person name="Savka M.A."/>
        </authorList>
    </citation>
    <scope>NUCLEOTIDE SEQUENCE [LARGE SCALE GENOMIC DNA]</scope>
    <source>
        <strain evidence="14">SD006</strain>
    </source>
</reference>
<proteinExistence type="inferred from homology"/>
<dbReference type="Pfam" id="PF13361">
    <property type="entry name" value="UvrD_C"/>
    <property type="match status" value="2"/>
</dbReference>
<keyword evidence="5 10" id="KW-0067">ATP-binding</keyword>
<dbReference type="Gene3D" id="1.10.486.10">
    <property type="entry name" value="PCRA, domain 4"/>
    <property type="match status" value="1"/>
</dbReference>
<evidence type="ECO:0000256" key="9">
    <source>
        <dbReference type="ARBA" id="ARBA00048988"/>
    </source>
</evidence>
<feature type="domain" description="UvrD-like helicase ATP-binding" evidence="11">
    <location>
        <begin position="15"/>
        <end position="308"/>
    </location>
</feature>
<dbReference type="GO" id="GO:0005829">
    <property type="term" value="C:cytosol"/>
    <property type="evidence" value="ECO:0007669"/>
    <property type="project" value="TreeGrafter"/>
</dbReference>
<evidence type="ECO:0000256" key="2">
    <source>
        <dbReference type="ARBA" id="ARBA00022741"/>
    </source>
</evidence>
<evidence type="ECO:0000256" key="1">
    <source>
        <dbReference type="ARBA" id="ARBA00009922"/>
    </source>
</evidence>
<dbReference type="PANTHER" id="PTHR11070:SF3">
    <property type="entry name" value="DNA 3'-5' HELICASE"/>
    <property type="match status" value="1"/>
</dbReference>
<dbReference type="PATRIC" id="fig|106592.7.peg.3550"/>
<dbReference type="InterPro" id="IPR014016">
    <property type="entry name" value="UvrD-like_ATP-bd"/>
</dbReference>
<dbReference type="InterPro" id="IPR014017">
    <property type="entry name" value="DNA_helicase_UvrD-like_C"/>
</dbReference>
<dbReference type="GO" id="GO:0000725">
    <property type="term" value="P:recombinational repair"/>
    <property type="evidence" value="ECO:0007669"/>
    <property type="project" value="TreeGrafter"/>
</dbReference>
<dbReference type="GO" id="GO:0003677">
    <property type="term" value="F:DNA binding"/>
    <property type="evidence" value="ECO:0007669"/>
    <property type="project" value="InterPro"/>
</dbReference>
<feature type="binding site" evidence="10">
    <location>
        <begin position="36"/>
        <end position="43"/>
    </location>
    <ligand>
        <name>ATP</name>
        <dbReference type="ChEBI" id="CHEBI:30616"/>
    </ligand>
</feature>
<sequence>MAAAYLEKLNDRQRDAVEFGVTAPGETIAGPLLIIAGAGSGKTNTLAHRVAHLIVNGADPRRILLMTFSRRAASEMARRVERICAQVLGTNAAVATDALTWAGTFHGIGARLLRIYAEQIGLNVDFTIHDREDSADLMNLVRHELGLSKTESRFPTKGTCLSIYSRAVNSETPLSEVLRAHYPWVAGWEEQLKQLFSCYVEAKQTQNVLDYDDLLLYWAQTVSVPELAEDIGNRFDHVLVDEYQDTNRLQSSVLMALKPGGRGLTVVGDDAQSIYSFRAATVRNILDFPGEFTPPADVITLDRNYRSTQTILAAANGVIDLARERFTKNLWTERQSAERPKLLAVADETDQARYIVEKVLENREIGMTLKQQAVLFRSSNHSGPLEVELTRRNIPFVKFGGLKFLDSAHVKDMLAVLRFAQNPKDRVAGFRLLHMIPGVGPQTAGKILDAIAADPEPLAALAEIPAPPRSGDNWNAFVTLIEGLRKQAGGWPGEIAQAREWYEPHLDRIHEDADTRKADLLQLEQIAGGYPSRERFLTELTLDPPDATSDQAGVPLLDEDYLILSTIHSAKGQEWRSVFMLNVVDGCIPSDLGVGTTHEIEEERRLLYVGMTRAKDSLTLITPQRFFTSGQHAQGDRHVYASRTRFIPATLLQFFETASWPIVSAAASERSARQIRIDVGARMRTMWK</sequence>
<dbReference type="PROSITE" id="PS51198">
    <property type="entry name" value="UVRD_HELICASE_ATP_BIND"/>
    <property type="match status" value="1"/>
</dbReference>
<gene>
    <name evidence="13" type="ORF">AC244_24090</name>
</gene>
<dbReference type="InterPro" id="IPR027417">
    <property type="entry name" value="P-loop_NTPase"/>
</dbReference>
<comment type="caution">
    <text evidence="13">The sequence shown here is derived from an EMBL/GenBank/DDBJ whole genome shotgun (WGS) entry which is preliminary data.</text>
</comment>
<dbReference type="GO" id="GO:0016887">
    <property type="term" value="F:ATP hydrolysis activity"/>
    <property type="evidence" value="ECO:0007669"/>
    <property type="project" value="RHEA"/>
</dbReference>
<comment type="catalytic activity">
    <reaction evidence="9">
        <text>ATP + H2O = ADP + phosphate + H(+)</text>
        <dbReference type="Rhea" id="RHEA:13065"/>
        <dbReference type="ChEBI" id="CHEBI:15377"/>
        <dbReference type="ChEBI" id="CHEBI:15378"/>
        <dbReference type="ChEBI" id="CHEBI:30616"/>
        <dbReference type="ChEBI" id="CHEBI:43474"/>
        <dbReference type="ChEBI" id="CHEBI:456216"/>
        <dbReference type="EC" id="5.6.2.4"/>
    </reaction>
</comment>
<comment type="similarity">
    <text evidence="1">Belongs to the helicase family. UvrD subfamily.</text>
</comment>
<evidence type="ECO:0000256" key="10">
    <source>
        <dbReference type="PROSITE-ProRule" id="PRU00560"/>
    </source>
</evidence>
<keyword evidence="6" id="KW-0413">Isomerase</keyword>
<evidence type="ECO:0000256" key="5">
    <source>
        <dbReference type="ARBA" id="ARBA00022840"/>
    </source>
</evidence>